<gene>
    <name evidence="1" type="ORF">DFH08DRAFT_951232</name>
</gene>
<accession>A0AAD7AMS8</accession>
<proteinExistence type="predicted"/>
<evidence type="ECO:0000313" key="2">
    <source>
        <dbReference type="Proteomes" id="UP001218218"/>
    </source>
</evidence>
<keyword evidence="2" id="KW-1185">Reference proteome</keyword>
<comment type="caution">
    <text evidence="1">The sequence shown here is derived from an EMBL/GenBank/DDBJ whole genome shotgun (WGS) entry which is preliminary data.</text>
</comment>
<dbReference type="AlphaFoldDB" id="A0AAD7AMS8"/>
<name>A0AAD7AMS8_9AGAR</name>
<dbReference type="EMBL" id="JARIHO010000004">
    <property type="protein sequence ID" value="KAJ7363020.1"/>
    <property type="molecule type" value="Genomic_DNA"/>
</dbReference>
<dbReference type="InterPro" id="IPR021109">
    <property type="entry name" value="Peptidase_aspartic_dom_sf"/>
</dbReference>
<reference evidence="1" key="1">
    <citation type="submission" date="2023-03" db="EMBL/GenBank/DDBJ databases">
        <title>Massive genome expansion in bonnet fungi (Mycena s.s.) driven by repeated elements and novel gene families across ecological guilds.</title>
        <authorList>
            <consortium name="Lawrence Berkeley National Laboratory"/>
            <person name="Harder C.B."/>
            <person name="Miyauchi S."/>
            <person name="Viragh M."/>
            <person name="Kuo A."/>
            <person name="Thoen E."/>
            <person name="Andreopoulos B."/>
            <person name="Lu D."/>
            <person name="Skrede I."/>
            <person name="Drula E."/>
            <person name="Henrissat B."/>
            <person name="Morin E."/>
            <person name="Kohler A."/>
            <person name="Barry K."/>
            <person name="LaButti K."/>
            <person name="Morin E."/>
            <person name="Salamov A."/>
            <person name="Lipzen A."/>
            <person name="Mereny Z."/>
            <person name="Hegedus B."/>
            <person name="Baldrian P."/>
            <person name="Stursova M."/>
            <person name="Weitz H."/>
            <person name="Taylor A."/>
            <person name="Grigoriev I.V."/>
            <person name="Nagy L.G."/>
            <person name="Martin F."/>
            <person name="Kauserud H."/>
        </authorList>
    </citation>
    <scope>NUCLEOTIDE SEQUENCE</scope>
    <source>
        <strain evidence="1">CBHHK002</strain>
    </source>
</reference>
<organism evidence="1 2">
    <name type="scientific">Mycena albidolilacea</name>
    <dbReference type="NCBI Taxonomy" id="1033008"/>
    <lineage>
        <taxon>Eukaryota</taxon>
        <taxon>Fungi</taxon>
        <taxon>Dikarya</taxon>
        <taxon>Basidiomycota</taxon>
        <taxon>Agaricomycotina</taxon>
        <taxon>Agaricomycetes</taxon>
        <taxon>Agaricomycetidae</taxon>
        <taxon>Agaricales</taxon>
        <taxon>Marasmiineae</taxon>
        <taxon>Mycenaceae</taxon>
        <taxon>Mycena</taxon>
    </lineage>
</organism>
<sequence>MPHPLRASPVAEASKEDGMVLGRRVQTRLVVDSSGEDLDFINGYAFLKHFYPIFDTASKRVGLPTTRSPPATTN</sequence>
<dbReference type="Proteomes" id="UP001218218">
    <property type="component" value="Unassembled WGS sequence"/>
</dbReference>
<evidence type="ECO:0000313" key="1">
    <source>
        <dbReference type="EMBL" id="KAJ7363020.1"/>
    </source>
</evidence>
<protein>
    <submittedName>
        <fullName evidence="1">Uncharacterized protein</fullName>
    </submittedName>
</protein>
<dbReference type="Gene3D" id="2.40.70.10">
    <property type="entry name" value="Acid Proteases"/>
    <property type="match status" value="1"/>
</dbReference>